<evidence type="ECO:0000313" key="1">
    <source>
        <dbReference type="EMBL" id="TCC88254.1"/>
    </source>
</evidence>
<keyword evidence="2" id="KW-1185">Reference proteome</keyword>
<sequence length="81" mass="9110">MKAIEQYNNPAHPAAGYQAKVASEGRDTRYYDDNQWIGIAAIDVYQRTKRKGYLELAEKTYRLMMTGFDTVSGGFIGARGI</sequence>
<dbReference type="Proteomes" id="UP000292884">
    <property type="component" value="Unassembled WGS sequence"/>
</dbReference>
<gene>
    <name evidence="1" type="ORF">EZ428_19585</name>
</gene>
<protein>
    <submittedName>
        <fullName evidence="1">Uncharacterized protein</fullName>
    </submittedName>
</protein>
<dbReference type="OrthoDB" id="2505409at2"/>
<dbReference type="GO" id="GO:0005975">
    <property type="term" value="P:carbohydrate metabolic process"/>
    <property type="evidence" value="ECO:0007669"/>
    <property type="project" value="InterPro"/>
</dbReference>
<reference evidence="1 2" key="1">
    <citation type="submission" date="2019-02" db="EMBL/GenBank/DDBJ databases">
        <title>Pedobacter sp. RP-1-13 sp. nov., isolated from Arctic soil.</title>
        <authorList>
            <person name="Dahal R.H."/>
        </authorList>
    </citation>
    <scope>NUCLEOTIDE SEQUENCE [LARGE SCALE GENOMIC DNA]</scope>
    <source>
        <strain evidence="1 2">RP-1-13</strain>
    </source>
</reference>
<comment type="caution">
    <text evidence="1">The sequence shown here is derived from an EMBL/GenBank/DDBJ whole genome shotgun (WGS) entry which is preliminary data.</text>
</comment>
<evidence type="ECO:0000313" key="2">
    <source>
        <dbReference type="Proteomes" id="UP000292884"/>
    </source>
</evidence>
<proteinExistence type="predicted"/>
<dbReference type="EMBL" id="SJSK01000006">
    <property type="protein sequence ID" value="TCC88254.1"/>
    <property type="molecule type" value="Genomic_DNA"/>
</dbReference>
<organism evidence="1 2">
    <name type="scientific">Pedobacter frigiditerrae</name>
    <dbReference type="NCBI Taxonomy" id="2530452"/>
    <lineage>
        <taxon>Bacteria</taxon>
        <taxon>Pseudomonadati</taxon>
        <taxon>Bacteroidota</taxon>
        <taxon>Sphingobacteriia</taxon>
        <taxon>Sphingobacteriales</taxon>
        <taxon>Sphingobacteriaceae</taxon>
        <taxon>Pedobacter</taxon>
    </lineage>
</organism>
<dbReference type="Pfam" id="PF03663">
    <property type="entry name" value="Glyco_hydro_76"/>
    <property type="match status" value="1"/>
</dbReference>
<dbReference type="InterPro" id="IPR008928">
    <property type="entry name" value="6-hairpin_glycosidase_sf"/>
</dbReference>
<accession>A0A4R0MQH1</accession>
<dbReference type="Gene3D" id="1.50.10.20">
    <property type="match status" value="1"/>
</dbReference>
<dbReference type="InterPro" id="IPR005198">
    <property type="entry name" value="Glyco_hydro_76"/>
</dbReference>
<name>A0A4R0MQH1_9SPHI</name>
<dbReference type="SUPFAM" id="SSF48208">
    <property type="entry name" value="Six-hairpin glycosidases"/>
    <property type="match status" value="1"/>
</dbReference>
<dbReference type="AlphaFoldDB" id="A0A4R0MQH1"/>